<sequence>MKKGPRKGQRAAGIFLRSNLGQHVAIHPVVATSDLERGCDFGIFADVPLIRDNESKIRRNFFEERKSASDIDKFLRFFAIFVRKYEAAFHTKVPTTAAEVDWSFCSYFVFECHPFASAASKVRLFLRVMAAIGVPSSILPPNPYRDPDPAERDVLDEKKCRSLMKLAKEEAQLVRNRHALACSLQASGRDPRRSSGAPHGSWKSLENRLWFCREVLQLKPVTHATLIAQGNKSAIAAMEKPPGVSVISNERGAETVHGISAHFRYYYPGLGDLLPFVVMFLIRSMANFQSLADIQASVDWWKPYPFALDAATDDDRYVMIILSKSRGAQKGKVADAPAAVTFPSLKKPQSHPYQILKFVKELTAPLRREISRRIDELRKPELSADEVAELDRLLFIKDDLFIYKTELQITSLRWVAHKLNGPPAELHNGMCRYGITTVRELRDAGLHFSFRASSYNLVILHMLARHSNAATARDYARRRAFFQKSEDLFVAIFDRSVELVRKGKYSLEALKLALKTQGLEDWQIKNVLDPETETRWGNRCANPTHPPEGLNTVSSPGTSCASQNCIDGCKWARFLPDSLTILVQHDLDIAHQLDNIGAAKEIQNTLSQRQKNLQRILAAFPHRAVDRERRRLSVASVDQRT</sequence>
<gene>
    <name evidence="1" type="ORF">O9X88_13330</name>
</gene>
<dbReference type="EMBL" id="JAPZLR010000008">
    <property type="protein sequence ID" value="MCZ7938534.1"/>
    <property type="molecule type" value="Genomic_DNA"/>
</dbReference>
<evidence type="ECO:0000313" key="2">
    <source>
        <dbReference type="Proteomes" id="UP001151018"/>
    </source>
</evidence>
<protein>
    <submittedName>
        <fullName evidence="1">Uncharacterized protein</fullName>
    </submittedName>
</protein>
<evidence type="ECO:0000313" key="1">
    <source>
        <dbReference type="EMBL" id="MCZ7938534.1"/>
    </source>
</evidence>
<reference evidence="1" key="1">
    <citation type="submission" date="2022-12" db="EMBL/GenBank/DDBJ databases">
        <title>Draft genome sequences of 22 rhizogenic Agrobacterium biovar 1 strains, the causative agent of hairy root disease.</title>
        <authorList>
            <person name="Kim N."/>
            <person name="Vargas P."/>
            <person name="Rediers H."/>
        </authorList>
    </citation>
    <scope>NUCLEOTIDE SEQUENCE</scope>
    <source>
        <strain evidence="1">ST15.13.006</strain>
    </source>
</reference>
<dbReference type="RefSeq" id="WP_269835045.1">
    <property type="nucleotide sequence ID" value="NZ_JAPZLR010000008.1"/>
</dbReference>
<dbReference type="AlphaFoldDB" id="A0A9X3KPB6"/>
<accession>A0A9X3KPB6</accession>
<dbReference type="Proteomes" id="UP001151018">
    <property type="component" value="Unassembled WGS sequence"/>
</dbReference>
<name>A0A9X3KPB6_9HYPH</name>
<comment type="caution">
    <text evidence="1">The sequence shown here is derived from an EMBL/GenBank/DDBJ whole genome shotgun (WGS) entry which is preliminary data.</text>
</comment>
<proteinExistence type="predicted"/>
<organism evidence="1 2">
    <name type="scientific">Agrobacterium salinitolerans</name>
    <dbReference type="NCBI Taxonomy" id="1183413"/>
    <lineage>
        <taxon>Bacteria</taxon>
        <taxon>Pseudomonadati</taxon>
        <taxon>Pseudomonadota</taxon>
        <taxon>Alphaproteobacteria</taxon>
        <taxon>Hyphomicrobiales</taxon>
        <taxon>Rhizobiaceae</taxon>
        <taxon>Rhizobium/Agrobacterium group</taxon>
        <taxon>Agrobacterium</taxon>
    </lineage>
</organism>